<dbReference type="Proteomes" id="UP000199516">
    <property type="component" value="Unassembled WGS sequence"/>
</dbReference>
<reference evidence="2 3" key="1">
    <citation type="submission" date="2016-10" db="EMBL/GenBank/DDBJ databases">
        <authorList>
            <person name="de Groot N.N."/>
        </authorList>
    </citation>
    <scope>NUCLEOTIDE SEQUENCE [LARGE SCALE GENOMIC DNA]</scope>
    <source>
        <strain evidence="2 3">DSM 23995</strain>
    </source>
</reference>
<name>A0A1I2E7Q6_9BACI</name>
<evidence type="ECO:0000313" key="3">
    <source>
        <dbReference type="Proteomes" id="UP000199516"/>
    </source>
</evidence>
<keyword evidence="3" id="KW-1185">Reference proteome</keyword>
<sequence length="145" mass="16914">MIIKPRKVPLHLRKLRALERRLPHSHPKRPEIERDTAKWSAGYKGEQSIDDPLTFLPPHDFRILHDLHLYDGSHYFQIDTLIISSCFLLIIEVINISGTLIFDTAGFADKPRNFVYSTELFAETWKDIADNERQSVNCSYPPVLW</sequence>
<dbReference type="RefSeq" id="WP_091662153.1">
    <property type="nucleotide sequence ID" value="NZ_FONT01000005.1"/>
</dbReference>
<accession>A0A1I2E7Q6</accession>
<dbReference type="EMBL" id="FONT01000005">
    <property type="protein sequence ID" value="SFE88656.1"/>
    <property type="molecule type" value="Genomic_DNA"/>
</dbReference>
<evidence type="ECO:0000313" key="2">
    <source>
        <dbReference type="EMBL" id="SFE88656.1"/>
    </source>
</evidence>
<feature type="domain" description="NERD" evidence="1">
    <location>
        <begin position="41"/>
        <end position="145"/>
    </location>
</feature>
<gene>
    <name evidence="2" type="ORF">SAMN05192532_105146</name>
</gene>
<dbReference type="InterPro" id="IPR011528">
    <property type="entry name" value="NERD"/>
</dbReference>
<dbReference type="STRING" id="930128.SAMN05192532_105146"/>
<protein>
    <submittedName>
        <fullName evidence="2">Nuclease-related domain-containing protein</fullName>
    </submittedName>
</protein>
<dbReference type="AlphaFoldDB" id="A0A1I2E7Q6"/>
<dbReference type="OrthoDB" id="569879at2"/>
<dbReference type="Pfam" id="PF08378">
    <property type="entry name" value="NERD"/>
    <property type="match status" value="1"/>
</dbReference>
<dbReference type="PROSITE" id="PS50965">
    <property type="entry name" value="NERD"/>
    <property type="match status" value="1"/>
</dbReference>
<proteinExistence type="predicted"/>
<organism evidence="2 3">
    <name type="scientific">Alteribacillus iranensis</name>
    <dbReference type="NCBI Taxonomy" id="930128"/>
    <lineage>
        <taxon>Bacteria</taxon>
        <taxon>Bacillati</taxon>
        <taxon>Bacillota</taxon>
        <taxon>Bacilli</taxon>
        <taxon>Bacillales</taxon>
        <taxon>Bacillaceae</taxon>
        <taxon>Alteribacillus</taxon>
    </lineage>
</organism>
<evidence type="ECO:0000259" key="1">
    <source>
        <dbReference type="PROSITE" id="PS50965"/>
    </source>
</evidence>